<dbReference type="PROSITE" id="PS50940">
    <property type="entry name" value="CHIT_BIND_II"/>
    <property type="match status" value="1"/>
</dbReference>
<reference evidence="3" key="1">
    <citation type="submission" date="2025-08" db="UniProtKB">
        <authorList>
            <consortium name="RefSeq"/>
        </authorList>
    </citation>
    <scope>IDENTIFICATION</scope>
</reference>
<feature type="non-terminal residue" evidence="3">
    <location>
        <position position="127"/>
    </location>
</feature>
<dbReference type="SUPFAM" id="SSF57625">
    <property type="entry name" value="Invertebrate chitin-binding proteins"/>
    <property type="match status" value="1"/>
</dbReference>
<dbReference type="Pfam" id="PF01607">
    <property type="entry name" value="CBM_14"/>
    <property type="match status" value="1"/>
</dbReference>
<dbReference type="Gene3D" id="2.170.140.10">
    <property type="entry name" value="Chitin binding domain"/>
    <property type="match status" value="1"/>
</dbReference>
<organism evidence="2 3">
    <name type="scientific">Aplysia californica</name>
    <name type="common">California sea hare</name>
    <dbReference type="NCBI Taxonomy" id="6500"/>
    <lineage>
        <taxon>Eukaryota</taxon>
        <taxon>Metazoa</taxon>
        <taxon>Spiralia</taxon>
        <taxon>Lophotrochozoa</taxon>
        <taxon>Mollusca</taxon>
        <taxon>Gastropoda</taxon>
        <taxon>Heterobranchia</taxon>
        <taxon>Euthyneura</taxon>
        <taxon>Tectipleura</taxon>
        <taxon>Aplysiida</taxon>
        <taxon>Aplysioidea</taxon>
        <taxon>Aplysiidae</taxon>
        <taxon>Aplysia</taxon>
    </lineage>
</organism>
<dbReference type="RefSeq" id="XP_012937508.1">
    <property type="nucleotide sequence ID" value="XM_013082054.1"/>
</dbReference>
<dbReference type="SMART" id="SM00494">
    <property type="entry name" value="ChtBD2"/>
    <property type="match status" value="1"/>
</dbReference>
<proteinExistence type="predicted"/>
<sequence>MYWPGREGTGFWVECRSERTVMQGQCGRADDGSYKIFSAQYSRCAAYSEIVSEICQWTGGLIPHEKDCHRYYDCSFHDPAMPQGSPLAYLVTCPYPQLFSVHSRKCEDYKLVSCGPRTEVKTPCEWM</sequence>
<keyword evidence="2" id="KW-1185">Reference proteome</keyword>
<gene>
    <name evidence="3" type="primary">LOC106011655</name>
</gene>
<name>A0ABM0ZZ49_APLCA</name>
<feature type="domain" description="Chitin-binding type-2" evidence="1">
    <location>
        <begin position="52"/>
        <end position="116"/>
    </location>
</feature>
<dbReference type="InterPro" id="IPR002557">
    <property type="entry name" value="Chitin-bd_dom"/>
</dbReference>
<protein>
    <submittedName>
        <fullName evidence="3">Uncharacterized protein LOC106011655</fullName>
    </submittedName>
</protein>
<accession>A0ABM0ZZ49</accession>
<dbReference type="InterPro" id="IPR036508">
    <property type="entry name" value="Chitin-bd_dom_sf"/>
</dbReference>
<dbReference type="Proteomes" id="UP000694888">
    <property type="component" value="Unplaced"/>
</dbReference>
<evidence type="ECO:0000313" key="2">
    <source>
        <dbReference type="Proteomes" id="UP000694888"/>
    </source>
</evidence>
<dbReference type="GeneID" id="106011655"/>
<evidence type="ECO:0000313" key="3">
    <source>
        <dbReference type="RefSeq" id="XP_012937508.1"/>
    </source>
</evidence>
<evidence type="ECO:0000259" key="1">
    <source>
        <dbReference type="PROSITE" id="PS50940"/>
    </source>
</evidence>